<dbReference type="Pfam" id="PF11977">
    <property type="entry name" value="RNase_Zc3h12a"/>
    <property type="match status" value="1"/>
</dbReference>
<evidence type="ECO:0000259" key="1">
    <source>
        <dbReference type="Pfam" id="PF11977"/>
    </source>
</evidence>
<proteinExistence type="predicted"/>
<dbReference type="EMBL" id="CADEPM010000003">
    <property type="protein sequence ID" value="CAB3401236.1"/>
    <property type="molecule type" value="Genomic_DNA"/>
</dbReference>
<accession>A0A8S1EKA4</accession>
<organism evidence="2 3">
    <name type="scientific">Caenorhabditis bovis</name>
    <dbReference type="NCBI Taxonomy" id="2654633"/>
    <lineage>
        <taxon>Eukaryota</taxon>
        <taxon>Metazoa</taxon>
        <taxon>Ecdysozoa</taxon>
        <taxon>Nematoda</taxon>
        <taxon>Chromadorea</taxon>
        <taxon>Rhabditida</taxon>
        <taxon>Rhabditina</taxon>
        <taxon>Rhabditomorpha</taxon>
        <taxon>Rhabditoidea</taxon>
        <taxon>Rhabditidae</taxon>
        <taxon>Peloderinae</taxon>
        <taxon>Caenorhabditis</taxon>
    </lineage>
</organism>
<dbReference type="Proteomes" id="UP000494206">
    <property type="component" value="Unassembled WGS sequence"/>
</dbReference>
<feature type="domain" description="RNase NYN" evidence="1">
    <location>
        <begin position="16"/>
        <end position="104"/>
    </location>
</feature>
<keyword evidence="3" id="KW-1185">Reference proteome</keyword>
<dbReference type="AlphaFoldDB" id="A0A8S1EKA4"/>
<evidence type="ECO:0000313" key="3">
    <source>
        <dbReference type="Proteomes" id="UP000494206"/>
    </source>
</evidence>
<sequence>MHCSSNETDERLPNGKNFIPDVLGLVSLLRYFYKNDFEAFAIISPKYLNSNVTNCKTAINKLVDCSLCIVTHQSNLDDIVALEFAAVTNGVVVTSDNFKYVEKQLQEDDDGEVW</sequence>
<reference evidence="2 3" key="1">
    <citation type="submission" date="2020-04" db="EMBL/GenBank/DDBJ databases">
        <authorList>
            <person name="Laetsch R D."/>
            <person name="Stevens L."/>
            <person name="Kumar S."/>
            <person name="Blaxter L. M."/>
        </authorList>
    </citation>
    <scope>NUCLEOTIDE SEQUENCE [LARGE SCALE GENOMIC DNA]</scope>
</reference>
<dbReference type="OrthoDB" id="392925at2759"/>
<name>A0A8S1EKA4_9PELO</name>
<dbReference type="InterPro" id="IPR021869">
    <property type="entry name" value="RNase_Zc3h12_NYN"/>
</dbReference>
<dbReference type="Gene3D" id="3.40.50.11980">
    <property type="match status" value="1"/>
</dbReference>
<evidence type="ECO:0000313" key="2">
    <source>
        <dbReference type="EMBL" id="CAB3401236.1"/>
    </source>
</evidence>
<protein>
    <recommendedName>
        <fullName evidence="1">RNase NYN domain-containing protein</fullName>
    </recommendedName>
</protein>
<comment type="caution">
    <text evidence="2">The sequence shown here is derived from an EMBL/GenBank/DDBJ whole genome shotgun (WGS) entry which is preliminary data.</text>
</comment>
<gene>
    <name evidence="2" type="ORF">CBOVIS_LOCUS4012</name>
</gene>